<dbReference type="EMBL" id="BGPR01002332">
    <property type="protein sequence ID" value="GBM71761.1"/>
    <property type="molecule type" value="Genomic_DNA"/>
</dbReference>
<sequence length="129" mass="14736">MNYCSFGIGPKHLCFTKAIPSAFHDTNGKLRTRAPIILVEIYETPETLSSIKQKWERETGTSAFTDFRKSAMILRDKLVQKVSDLTFGEIRQHSDIKYLIRVLQHGKSCGNRQKPFQEEGKWSGISNSD</sequence>
<accession>A0A4Y2I208</accession>
<dbReference type="AlphaFoldDB" id="A0A4Y2I208"/>
<evidence type="ECO:0000313" key="1">
    <source>
        <dbReference type="EMBL" id="GBM71761.1"/>
    </source>
</evidence>
<evidence type="ECO:0000313" key="2">
    <source>
        <dbReference type="Proteomes" id="UP000499080"/>
    </source>
</evidence>
<dbReference type="Proteomes" id="UP000499080">
    <property type="component" value="Unassembled WGS sequence"/>
</dbReference>
<keyword evidence="2" id="KW-1185">Reference proteome</keyword>
<name>A0A4Y2I208_ARAVE</name>
<protein>
    <submittedName>
        <fullName evidence="1">Uncharacterized protein</fullName>
    </submittedName>
</protein>
<comment type="caution">
    <text evidence="1">The sequence shown here is derived from an EMBL/GenBank/DDBJ whole genome shotgun (WGS) entry which is preliminary data.</text>
</comment>
<organism evidence="1 2">
    <name type="scientific">Araneus ventricosus</name>
    <name type="common">Orbweaver spider</name>
    <name type="synonym">Epeira ventricosa</name>
    <dbReference type="NCBI Taxonomy" id="182803"/>
    <lineage>
        <taxon>Eukaryota</taxon>
        <taxon>Metazoa</taxon>
        <taxon>Ecdysozoa</taxon>
        <taxon>Arthropoda</taxon>
        <taxon>Chelicerata</taxon>
        <taxon>Arachnida</taxon>
        <taxon>Araneae</taxon>
        <taxon>Araneomorphae</taxon>
        <taxon>Entelegynae</taxon>
        <taxon>Araneoidea</taxon>
        <taxon>Araneidae</taxon>
        <taxon>Araneus</taxon>
    </lineage>
</organism>
<gene>
    <name evidence="1" type="ORF">AVEN_77194_1</name>
</gene>
<reference evidence="1 2" key="1">
    <citation type="journal article" date="2019" name="Sci. Rep.">
        <title>Orb-weaving spider Araneus ventricosus genome elucidates the spidroin gene catalogue.</title>
        <authorList>
            <person name="Kono N."/>
            <person name="Nakamura H."/>
            <person name="Ohtoshi R."/>
            <person name="Moran D.A.P."/>
            <person name="Shinohara A."/>
            <person name="Yoshida Y."/>
            <person name="Fujiwara M."/>
            <person name="Mori M."/>
            <person name="Tomita M."/>
            <person name="Arakawa K."/>
        </authorList>
    </citation>
    <scope>NUCLEOTIDE SEQUENCE [LARGE SCALE GENOMIC DNA]</scope>
</reference>
<proteinExistence type="predicted"/>